<organism evidence="3 4">
    <name type="scientific">Streptomyces alkaliterrae</name>
    <dbReference type="NCBI Taxonomy" id="2213162"/>
    <lineage>
        <taxon>Bacteria</taxon>
        <taxon>Bacillati</taxon>
        <taxon>Actinomycetota</taxon>
        <taxon>Actinomycetes</taxon>
        <taxon>Kitasatosporales</taxon>
        <taxon>Streptomycetaceae</taxon>
        <taxon>Streptomyces</taxon>
    </lineage>
</organism>
<dbReference type="EMBL" id="VJYK02000010">
    <property type="protein sequence ID" value="MQS00693.1"/>
    <property type="molecule type" value="Genomic_DNA"/>
</dbReference>
<dbReference type="OrthoDB" id="3473309at2"/>
<keyword evidence="4" id="KW-1185">Reference proteome</keyword>
<dbReference type="Proteomes" id="UP000320857">
    <property type="component" value="Unassembled WGS sequence"/>
</dbReference>
<evidence type="ECO:0000313" key="3">
    <source>
        <dbReference type="EMBL" id="MQS00693.1"/>
    </source>
</evidence>
<sequence>MPDSDRYLSRKDLQERHRLSRETLNKLWAERATNGHPTPVVGEDGVMRWDEQEWATWHQRHLEQRAQARRRAASPPAKDAGLGDDELGGPAAFARLLGHAGTSTISRWLKDPPSGFPQPASWKALPSGRQRPQWTYAAMREFADSHRPYRGHAGGRRPIDK</sequence>
<evidence type="ECO:0000313" key="2">
    <source>
        <dbReference type="EMBL" id="MBB1258324.1"/>
    </source>
</evidence>
<feature type="region of interest" description="Disordered" evidence="1">
    <location>
        <begin position="108"/>
        <end position="129"/>
    </location>
</feature>
<evidence type="ECO:0000256" key="1">
    <source>
        <dbReference type="SAM" id="MobiDB-lite"/>
    </source>
</evidence>
<evidence type="ECO:0000313" key="5">
    <source>
        <dbReference type="Proteomes" id="UP000517765"/>
    </source>
</evidence>
<name>A0A5P0YJZ9_9ACTN</name>
<reference evidence="2" key="3">
    <citation type="journal article" name="Syst. Appl. Microbiol.">
        <title>Streptomyces alkaliterrae sp. nov., isolated from an alkaline soil, and emended descriptions of Streptomyces alkaliphilus, Streptomyces calidiresistens and Streptomyces durbertensis.</title>
        <authorList>
            <person name="Swiecimska M."/>
            <person name="Golinska P."/>
            <person name="Nouioui I."/>
            <person name="Wypij M."/>
            <person name="Rai M."/>
            <person name="Sangal V."/>
            <person name="Goodfellow M."/>
        </authorList>
    </citation>
    <scope>NUCLEOTIDE SEQUENCE</scope>
    <source>
        <strain evidence="2">OF8</strain>
    </source>
</reference>
<comment type="caution">
    <text evidence="3">The sequence shown here is derived from an EMBL/GenBank/DDBJ whole genome shotgun (WGS) entry which is preliminary data.</text>
</comment>
<dbReference type="EMBL" id="JABJXA010000021">
    <property type="protein sequence ID" value="MBB1258324.1"/>
    <property type="molecule type" value="Genomic_DNA"/>
</dbReference>
<gene>
    <name evidence="3" type="ORF">FNX44_002105</name>
    <name evidence="2" type="ORF">H3147_05705</name>
</gene>
<dbReference type="RefSeq" id="WP_143646170.1">
    <property type="nucleotide sequence ID" value="NZ_JABJXA010000021.1"/>
</dbReference>
<evidence type="ECO:0000313" key="4">
    <source>
        <dbReference type="Proteomes" id="UP000320857"/>
    </source>
</evidence>
<protein>
    <submittedName>
        <fullName evidence="3">Uncharacterized protein</fullName>
    </submittedName>
</protein>
<dbReference type="Proteomes" id="UP000517765">
    <property type="component" value="Unassembled WGS sequence"/>
</dbReference>
<reference evidence="5" key="2">
    <citation type="submission" date="2020-05" db="EMBL/GenBank/DDBJ databases">
        <title>Classification of alakaliphilic streptomycetes isolated from an alkaline soil next to Lonar Crater, India and a proposal for the recognition of Streptomyces alkaliterrae sp. nov.</title>
        <authorList>
            <person name="Golinska P."/>
        </authorList>
    </citation>
    <scope>NUCLEOTIDE SEQUENCE [LARGE SCALE GENOMIC DNA]</scope>
    <source>
        <strain evidence="5">OF8</strain>
    </source>
</reference>
<feature type="region of interest" description="Disordered" evidence="1">
    <location>
        <begin position="60"/>
        <end position="88"/>
    </location>
</feature>
<proteinExistence type="predicted"/>
<dbReference type="AlphaFoldDB" id="A0A5P0YJZ9"/>
<reference evidence="3 4" key="1">
    <citation type="submission" date="2019-10" db="EMBL/GenBank/DDBJ databases">
        <title>Streptomyces sp. nov., a novel actinobacterium isolated from alkaline environment.</title>
        <authorList>
            <person name="Golinska P."/>
        </authorList>
    </citation>
    <scope>NUCLEOTIDE SEQUENCE [LARGE SCALE GENOMIC DNA]</scope>
    <source>
        <strain evidence="3 4">OF1</strain>
    </source>
</reference>
<accession>A0A5P0YJZ9</accession>